<comment type="caution">
    <text evidence="1">The sequence shown here is derived from an EMBL/GenBank/DDBJ whole genome shotgun (WGS) entry which is preliminary data.</text>
</comment>
<reference evidence="1 2" key="1">
    <citation type="journal article" date="2019" name="Genome Biol. Evol.">
        <title>Insights into the evolution of the New World diploid cottons (Gossypium, subgenus Houzingenia) based on genome sequencing.</title>
        <authorList>
            <person name="Grover C.E."/>
            <person name="Arick M.A. 2nd"/>
            <person name="Thrash A."/>
            <person name="Conover J.L."/>
            <person name="Sanders W.S."/>
            <person name="Peterson D.G."/>
            <person name="Frelichowski J.E."/>
            <person name="Scheffler J.A."/>
            <person name="Scheffler B.E."/>
            <person name="Wendel J.F."/>
        </authorList>
    </citation>
    <scope>NUCLEOTIDE SEQUENCE [LARGE SCALE GENOMIC DNA]</scope>
    <source>
        <strain evidence="1">4</strain>
        <tissue evidence="1">Leaf</tissue>
    </source>
</reference>
<proteinExistence type="predicted"/>
<evidence type="ECO:0000313" key="2">
    <source>
        <dbReference type="Proteomes" id="UP000593574"/>
    </source>
</evidence>
<keyword evidence="2" id="KW-1185">Reference proteome</keyword>
<sequence>VESIWASYERHSRCQGMIRLKYKEYDTFERTSFKSSEML</sequence>
<dbReference type="Proteomes" id="UP000593574">
    <property type="component" value="Unassembled WGS sequence"/>
</dbReference>
<protein>
    <submittedName>
        <fullName evidence="1">Uncharacterized protein</fullName>
    </submittedName>
</protein>
<feature type="non-terminal residue" evidence="1">
    <location>
        <position position="1"/>
    </location>
</feature>
<dbReference type="EMBL" id="JABEZV010000007">
    <property type="protein sequence ID" value="MBA0715880.1"/>
    <property type="molecule type" value="Genomic_DNA"/>
</dbReference>
<organism evidence="1 2">
    <name type="scientific">Gossypium laxum</name>
    <dbReference type="NCBI Taxonomy" id="34288"/>
    <lineage>
        <taxon>Eukaryota</taxon>
        <taxon>Viridiplantae</taxon>
        <taxon>Streptophyta</taxon>
        <taxon>Embryophyta</taxon>
        <taxon>Tracheophyta</taxon>
        <taxon>Spermatophyta</taxon>
        <taxon>Magnoliopsida</taxon>
        <taxon>eudicotyledons</taxon>
        <taxon>Gunneridae</taxon>
        <taxon>Pentapetalae</taxon>
        <taxon>rosids</taxon>
        <taxon>malvids</taxon>
        <taxon>Malvales</taxon>
        <taxon>Malvaceae</taxon>
        <taxon>Malvoideae</taxon>
        <taxon>Gossypium</taxon>
    </lineage>
</organism>
<accession>A0A7J8ZW18</accession>
<gene>
    <name evidence="1" type="ORF">Golax_014757</name>
</gene>
<evidence type="ECO:0000313" key="1">
    <source>
        <dbReference type="EMBL" id="MBA0715880.1"/>
    </source>
</evidence>
<dbReference type="AlphaFoldDB" id="A0A7J8ZW18"/>
<name>A0A7J8ZW18_9ROSI</name>